<sequence length="76" mass="8411">MATIKIDNVDYDLDTLSTEAKAQLQMLQLTEQEVNRLQAQLMIAQTARNAYAQALKAALPSPVEKTQAEGETLQFS</sequence>
<feature type="coiled-coil region" evidence="1">
    <location>
        <begin position="13"/>
        <end position="47"/>
    </location>
</feature>
<accession>A0ABV5ZF07</accession>
<evidence type="ECO:0000313" key="3">
    <source>
        <dbReference type="Proteomes" id="UP001589628"/>
    </source>
</evidence>
<dbReference type="RefSeq" id="WP_051527582.1">
    <property type="nucleotide sequence ID" value="NZ_JAUESS010000012.1"/>
</dbReference>
<evidence type="ECO:0000256" key="1">
    <source>
        <dbReference type="SAM" id="Coils"/>
    </source>
</evidence>
<evidence type="ECO:0000313" key="2">
    <source>
        <dbReference type="EMBL" id="MFB9887867.1"/>
    </source>
</evidence>
<keyword evidence="3" id="KW-1185">Reference proteome</keyword>
<dbReference type="EMBL" id="JBHLZN010000006">
    <property type="protein sequence ID" value="MFB9887867.1"/>
    <property type="molecule type" value="Genomic_DNA"/>
</dbReference>
<gene>
    <name evidence="2" type="ORF">ACFFLH_15745</name>
</gene>
<reference evidence="2 3" key="1">
    <citation type="submission" date="2024-09" db="EMBL/GenBank/DDBJ databases">
        <authorList>
            <person name="Sun Q."/>
            <person name="Mori K."/>
        </authorList>
    </citation>
    <scope>NUCLEOTIDE SEQUENCE [LARGE SCALE GENOMIC DNA]</scope>
    <source>
        <strain evidence="2 3">ATCC 51285</strain>
    </source>
</reference>
<keyword evidence="1" id="KW-0175">Coiled coil</keyword>
<dbReference type="Proteomes" id="UP001589628">
    <property type="component" value="Unassembled WGS sequence"/>
</dbReference>
<name>A0ABV5ZF07_9GAMM</name>
<organism evidence="2 3">
    <name type="scientific">Balneatrix alpica</name>
    <dbReference type="NCBI Taxonomy" id="75684"/>
    <lineage>
        <taxon>Bacteria</taxon>
        <taxon>Pseudomonadati</taxon>
        <taxon>Pseudomonadota</taxon>
        <taxon>Gammaproteobacteria</taxon>
        <taxon>Oceanospirillales</taxon>
        <taxon>Balneatrichaceae</taxon>
        <taxon>Balneatrix</taxon>
    </lineage>
</organism>
<protein>
    <submittedName>
        <fullName evidence="2">DUF6447 family protein</fullName>
    </submittedName>
</protein>
<comment type="caution">
    <text evidence="2">The sequence shown here is derived from an EMBL/GenBank/DDBJ whole genome shotgun (WGS) entry which is preliminary data.</text>
</comment>
<proteinExistence type="predicted"/>